<proteinExistence type="inferred from homology"/>
<keyword evidence="3" id="KW-0326">Glycosidase</keyword>
<reference evidence="6 7" key="2">
    <citation type="submission" date="2019-11" db="EMBL/GenBank/DDBJ databases">
        <authorList>
            <person name="Lu H."/>
        </authorList>
    </citation>
    <scope>NUCLEOTIDE SEQUENCE [LARGE SCALE GENOMIC DNA]</scope>
    <source>
        <strain evidence="6 7">FIM1</strain>
    </source>
</reference>
<evidence type="ECO:0000313" key="7">
    <source>
        <dbReference type="Proteomes" id="UP000422736"/>
    </source>
</evidence>
<feature type="domain" description="Inosine/uridine-preferring nucleoside hydrolase" evidence="5">
    <location>
        <begin position="24"/>
        <end position="344"/>
    </location>
</feature>
<dbReference type="InterPro" id="IPR036452">
    <property type="entry name" value="Ribo_hydro-like"/>
</dbReference>
<accession>A0ABX6EQT2</accession>
<dbReference type="Gene3D" id="3.90.245.10">
    <property type="entry name" value="Ribonucleoside hydrolase-like"/>
    <property type="match status" value="1"/>
</dbReference>
<keyword evidence="2" id="KW-0378">Hydrolase</keyword>
<evidence type="ECO:0000256" key="1">
    <source>
        <dbReference type="ARBA" id="ARBA00009176"/>
    </source>
</evidence>
<evidence type="ECO:0000256" key="4">
    <source>
        <dbReference type="SAM" id="SignalP"/>
    </source>
</evidence>
<evidence type="ECO:0000313" key="6">
    <source>
        <dbReference type="EMBL" id="QGN13372.1"/>
    </source>
</evidence>
<reference evidence="6 7" key="1">
    <citation type="submission" date="2016-03" db="EMBL/GenBank/DDBJ databases">
        <title>How can Kluyveromyces marxianus grow so fast - potential evolutionary course in Saccharomyces Complex revealed by comparative genomics.</title>
        <authorList>
            <person name="Mo W."/>
            <person name="Lu W."/>
            <person name="Yang X."/>
            <person name="Qi J."/>
            <person name="Lv H."/>
        </authorList>
    </citation>
    <scope>NUCLEOTIDE SEQUENCE [LARGE SCALE GENOMIC DNA]</scope>
    <source>
        <strain evidence="6 7">FIM1</strain>
    </source>
</reference>
<dbReference type="InterPro" id="IPR001910">
    <property type="entry name" value="Inosine/uridine_hydrolase_dom"/>
</dbReference>
<evidence type="ECO:0000256" key="3">
    <source>
        <dbReference type="ARBA" id="ARBA00023295"/>
    </source>
</evidence>
<feature type="chain" id="PRO_5046640752" evidence="4">
    <location>
        <begin position="21"/>
        <end position="368"/>
    </location>
</feature>
<organism evidence="6 7">
    <name type="scientific">Kluyveromyces marxianus</name>
    <name type="common">Yeast</name>
    <name type="synonym">Candida kefyr</name>
    <dbReference type="NCBI Taxonomy" id="4911"/>
    <lineage>
        <taxon>Eukaryota</taxon>
        <taxon>Fungi</taxon>
        <taxon>Dikarya</taxon>
        <taxon>Ascomycota</taxon>
        <taxon>Saccharomycotina</taxon>
        <taxon>Saccharomycetes</taxon>
        <taxon>Saccharomycetales</taxon>
        <taxon>Saccharomycetaceae</taxon>
        <taxon>Kluyveromyces</taxon>
    </lineage>
</organism>
<protein>
    <submittedName>
        <fullName evidence="6">C800.11</fullName>
    </submittedName>
</protein>
<dbReference type="Pfam" id="PF01156">
    <property type="entry name" value="IU_nuc_hydro"/>
    <property type="match status" value="1"/>
</dbReference>
<dbReference type="EMBL" id="CP015054">
    <property type="protein sequence ID" value="QGN13372.1"/>
    <property type="molecule type" value="Genomic_DNA"/>
</dbReference>
<gene>
    <name evidence="6" type="ORF">FIM1_9</name>
</gene>
<feature type="signal peptide" evidence="4">
    <location>
        <begin position="1"/>
        <end position="20"/>
    </location>
</feature>
<sequence>MKFTNYLLQAAALLSSQAFAETFIIDNDTPTALQFLLPLAAGKKVAGITTNIGDYLVEGATYEAAVALKHGNLTSCIPVYQGAATPLVRTNDTYQLWQQLYGPIYWQGCWAADYQDPNPKGEKYVYNDTVTATQWLIDYVKNANDSVTIVAAGTMTNLAMALVQYPDFAKNVKLVIMGGYIDGQIAQATGGDFINDMYTDFNLMFDPEAAQTALSANWKELVVVGNISSELFPTQDLYDELIEKSGGLTKLSNTTELQYVKDTVGNGTLPSFNLPYWDEVAAAVAANPQLVEESYEAYVSIDTSFSSPFYGNMRIVPGDLRAKRGVATKKATFVTKINTDKFYDAIVNALVRDWTDYCKTGKTQNLAV</sequence>
<evidence type="ECO:0000256" key="2">
    <source>
        <dbReference type="ARBA" id="ARBA00022801"/>
    </source>
</evidence>
<keyword evidence="4" id="KW-0732">Signal</keyword>
<keyword evidence="7" id="KW-1185">Reference proteome</keyword>
<comment type="similarity">
    <text evidence="1">Belongs to the IUNH family.</text>
</comment>
<dbReference type="PANTHER" id="PTHR12304:SF25">
    <property type="entry name" value="INOSINE_URIDINE-PREFERRING NUCLEOSIDE HYDROLASE DOMAIN-CONTAINING PROTEIN"/>
    <property type="match status" value="1"/>
</dbReference>
<dbReference type="PANTHER" id="PTHR12304">
    <property type="entry name" value="INOSINE-URIDINE PREFERRING NUCLEOSIDE HYDROLASE"/>
    <property type="match status" value="1"/>
</dbReference>
<dbReference type="SUPFAM" id="SSF53590">
    <property type="entry name" value="Nucleoside hydrolase"/>
    <property type="match status" value="1"/>
</dbReference>
<dbReference type="Proteomes" id="UP000422736">
    <property type="component" value="Chromosome 1"/>
</dbReference>
<dbReference type="InterPro" id="IPR023186">
    <property type="entry name" value="IUNH"/>
</dbReference>
<name>A0ABX6EQT2_KLUMA</name>
<evidence type="ECO:0000259" key="5">
    <source>
        <dbReference type="Pfam" id="PF01156"/>
    </source>
</evidence>